<evidence type="ECO:0000313" key="3">
    <source>
        <dbReference type="EMBL" id="CAI5708947.1"/>
    </source>
</evidence>
<accession>A0AAV0SVA5</accession>
<keyword evidence="1" id="KW-0812">Transmembrane</keyword>
<proteinExistence type="predicted"/>
<keyword evidence="1" id="KW-1133">Transmembrane helix</keyword>
<feature type="transmembrane region" description="Helical" evidence="1">
    <location>
        <begin position="70"/>
        <end position="90"/>
    </location>
</feature>
<evidence type="ECO:0000256" key="1">
    <source>
        <dbReference type="SAM" id="Phobius"/>
    </source>
</evidence>
<evidence type="ECO:0000313" key="4">
    <source>
        <dbReference type="Proteomes" id="UP001157938"/>
    </source>
</evidence>
<evidence type="ECO:0000313" key="5">
    <source>
        <dbReference type="Proteomes" id="UP001159659"/>
    </source>
</evidence>
<organism evidence="3 5">
    <name type="scientific">Peronospora farinosa</name>
    <dbReference type="NCBI Taxonomy" id="134698"/>
    <lineage>
        <taxon>Eukaryota</taxon>
        <taxon>Sar</taxon>
        <taxon>Stramenopiles</taxon>
        <taxon>Oomycota</taxon>
        <taxon>Peronosporomycetes</taxon>
        <taxon>Peronosporales</taxon>
        <taxon>Peronosporaceae</taxon>
        <taxon>Peronospora</taxon>
    </lineage>
</organism>
<dbReference type="EMBL" id="CAKLBC010001205">
    <property type="protein sequence ID" value="CAH0490015.1"/>
    <property type="molecule type" value="Genomic_DNA"/>
</dbReference>
<feature type="transmembrane region" description="Helical" evidence="1">
    <location>
        <begin position="142"/>
        <end position="163"/>
    </location>
</feature>
<keyword evidence="4" id="KW-1185">Reference proteome</keyword>
<reference evidence="2 4" key="1">
    <citation type="submission" date="2021-11" db="EMBL/GenBank/DDBJ databases">
        <authorList>
            <person name="Islam A."/>
            <person name="Islam S."/>
            <person name="Flora M.S."/>
            <person name="Rahman M."/>
            <person name="Ziaur R.M."/>
            <person name="Epstein J.H."/>
            <person name="Hassan M."/>
            <person name="Klassen M."/>
            <person name="Woodard K."/>
            <person name="Webb A."/>
            <person name="Webby R.J."/>
            <person name="El Zowalaty M.E."/>
        </authorList>
    </citation>
    <scope>NUCLEOTIDE SEQUENCE [LARGE SCALE GENOMIC DNA]</scope>
    <source>
        <strain evidence="2">Pf1</strain>
    </source>
</reference>
<reference evidence="3" key="2">
    <citation type="submission" date="2022-12" db="EMBL/GenBank/DDBJ databases">
        <authorList>
            <person name="Webb A."/>
        </authorList>
    </citation>
    <scope>NUCLEOTIDE SEQUENCE</scope>
    <source>
        <strain evidence="3">Pf2</strain>
    </source>
</reference>
<dbReference type="EMBL" id="CANTFK010000200">
    <property type="protein sequence ID" value="CAI5708947.1"/>
    <property type="molecule type" value="Genomic_DNA"/>
</dbReference>
<protein>
    <submittedName>
        <fullName evidence="3">Uncharacterized protein</fullName>
    </submittedName>
</protein>
<evidence type="ECO:0000313" key="2">
    <source>
        <dbReference type="EMBL" id="CAH0490015.1"/>
    </source>
</evidence>
<feature type="transmembrane region" description="Helical" evidence="1">
    <location>
        <begin position="7"/>
        <end position="25"/>
    </location>
</feature>
<comment type="caution">
    <text evidence="3">The sequence shown here is derived from an EMBL/GenBank/DDBJ whole genome shotgun (WGS) entry which is preliminary data.</text>
</comment>
<keyword evidence="1" id="KW-0472">Membrane</keyword>
<dbReference type="Proteomes" id="UP001159659">
    <property type="component" value="Unassembled WGS sequence"/>
</dbReference>
<dbReference type="AlphaFoldDB" id="A0AAV0SVA5"/>
<sequence>MTFESHLFAAALGAMVPSLLLLLLLEKQWDRELPPECSGALDRVFWLLPDAISPHLECLGVSGRALYKDFYAFDLLLFPLIYSTALMGILRRLWPERCLVWTLPGIAAVCDVAENVSILQLLKLFPDRWKTLEIVVSVLTRTKWVVVLSAIVFVLVGALRMLAYKALKLLTYRTVNKLKAKEDRHPRQEKSSSRVH</sequence>
<gene>
    <name evidence="2" type="ORF">PFR001_LOCUS5384</name>
    <name evidence="3" type="ORF">PFR002_LOCUS1929</name>
</gene>
<dbReference type="Proteomes" id="UP001157938">
    <property type="component" value="Unassembled WGS sequence"/>
</dbReference>
<name>A0AAV0SVA5_9STRA</name>